<reference evidence="1 2" key="1">
    <citation type="journal article" date="2013" name="Proc. Natl. Acad. Sci. U.S.A.">
        <title>Fine-scale variation in meiotic recombination in Mimulus inferred from population shotgun sequencing.</title>
        <authorList>
            <person name="Hellsten U."/>
            <person name="Wright K.M."/>
            <person name="Jenkins J."/>
            <person name="Shu S."/>
            <person name="Yuan Y."/>
            <person name="Wessler S.R."/>
            <person name="Schmutz J."/>
            <person name="Willis J.H."/>
            <person name="Rokhsar D.S."/>
        </authorList>
    </citation>
    <scope>NUCLEOTIDE SEQUENCE [LARGE SCALE GENOMIC DNA]</scope>
    <source>
        <strain evidence="2">cv. DUN x IM62</strain>
    </source>
</reference>
<sequence length="355" mass="39997">MEVDLFANDVTSHILGFLNDPVDVIRAGAVSQSWRHFVIANGICKKLWLKRVPIITSIACEVEEGDGIIKLLDIGSRNSVNWETLETEHRIFSSLLHPLAKQIVYPNDILAFPIGASSTDHGLAENIINTLTPIDRYPNGASYWSSKGEVDPDVPENIIYRLKSGVCIVTEVNIRPFEAFWEFGKPVYSAKSVRFRMGHPKSTQDMGMEVFPVDKPCVDKYEWTYTSPEFPMTQEACLQQFKLPEPVICVGGVFQVELLGRAQMEEINGLYYICLGYVRVLGQSLDPAYNLEMYPSGEFGLRYYPHGLDYVLRSISGESVPSKYDSDDETSAVMAALLPAEMVEEVLMSDEDEWW</sequence>
<evidence type="ECO:0000313" key="1">
    <source>
        <dbReference type="EMBL" id="EYU32059.1"/>
    </source>
</evidence>
<proteinExistence type="predicted"/>
<protein>
    <recommendedName>
        <fullName evidence="3">F-box domain-containing protein</fullName>
    </recommendedName>
</protein>
<keyword evidence="2" id="KW-1185">Reference proteome</keyword>
<dbReference type="eggNOG" id="ENOG502QRFZ">
    <property type="taxonomic scope" value="Eukaryota"/>
</dbReference>
<dbReference type="AlphaFoldDB" id="A0A022QWV2"/>
<name>A0A022QWV2_ERYGU</name>
<dbReference type="PANTHER" id="PTHR39741">
    <property type="entry name" value="F-BOX DOMAIN CONTAINING PROTEIN, EXPRESSED"/>
    <property type="match status" value="1"/>
</dbReference>
<dbReference type="SUPFAM" id="SSF81383">
    <property type="entry name" value="F-box domain"/>
    <property type="match status" value="1"/>
</dbReference>
<dbReference type="InterPro" id="IPR055336">
    <property type="entry name" value="At4g00755-like"/>
</dbReference>
<dbReference type="PANTHER" id="PTHR39741:SF14">
    <property type="entry name" value="F-BOX DOMAIN-CONTAINING PROTEIN"/>
    <property type="match status" value="1"/>
</dbReference>
<dbReference type="Proteomes" id="UP000030748">
    <property type="component" value="Unassembled WGS sequence"/>
</dbReference>
<gene>
    <name evidence="1" type="ORF">MIMGU_mgv11b007448mg</name>
</gene>
<dbReference type="InterPro" id="IPR036047">
    <property type="entry name" value="F-box-like_dom_sf"/>
</dbReference>
<dbReference type="STRING" id="4155.A0A022QWV2"/>
<organism evidence="1 2">
    <name type="scientific">Erythranthe guttata</name>
    <name type="common">Yellow monkey flower</name>
    <name type="synonym">Mimulus guttatus</name>
    <dbReference type="NCBI Taxonomy" id="4155"/>
    <lineage>
        <taxon>Eukaryota</taxon>
        <taxon>Viridiplantae</taxon>
        <taxon>Streptophyta</taxon>
        <taxon>Embryophyta</taxon>
        <taxon>Tracheophyta</taxon>
        <taxon>Spermatophyta</taxon>
        <taxon>Magnoliopsida</taxon>
        <taxon>eudicotyledons</taxon>
        <taxon>Gunneridae</taxon>
        <taxon>Pentapetalae</taxon>
        <taxon>asterids</taxon>
        <taxon>lamiids</taxon>
        <taxon>Lamiales</taxon>
        <taxon>Phrymaceae</taxon>
        <taxon>Erythranthe</taxon>
    </lineage>
</organism>
<dbReference type="OrthoDB" id="63379at2759"/>
<accession>A0A022QWV2</accession>
<dbReference type="EMBL" id="KI630880">
    <property type="protein sequence ID" value="EYU32058.1"/>
    <property type="molecule type" value="Genomic_DNA"/>
</dbReference>
<evidence type="ECO:0000313" key="2">
    <source>
        <dbReference type="Proteomes" id="UP000030748"/>
    </source>
</evidence>
<dbReference type="OMA" id="DQRASYW"/>
<dbReference type="KEGG" id="egt:105963760"/>
<dbReference type="EMBL" id="KI630880">
    <property type="protein sequence ID" value="EYU32059.1"/>
    <property type="molecule type" value="Genomic_DNA"/>
</dbReference>
<evidence type="ECO:0008006" key="3">
    <source>
        <dbReference type="Google" id="ProtNLM"/>
    </source>
</evidence>